<accession>K5D4C8</accession>
<dbReference type="Proteomes" id="UP000007993">
    <property type="component" value="Unassembled WGS sequence"/>
</dbReference>
<proteinExistence type="predicted"/>
<sequence>MSPLLIVCLFLSFALTVASLLVWQLRRRVRGLQAIVHLLTRRKFYHADPTQASEAKNIDIAGQPDASVLADFAERMRPVRSRPE</sequence>
<protein>
    <submittedName>
        <fullName evidence="1">Uncharacterized protein</fullName>
    </submittedName>
</protein>
<dbReference type="AlphaFoldDB" id="K5D4C8"/>
<reference evidence="1 2" key="1">
    <citation type="journal article" date="2013" name="Mar. Genomics">
        <title>Expression of sulfatases in Rhodopirellula baltica and the diversity of sulfatases in the genus Rhodopirellula.</title>
        <authorList>
            <person name="Wegner C.E."/>
            <person name="Richter-Heitmann T."/>
            <person name="Klindworth A."/>
            <person name="Klockow C."/>
            <person name="Richter M."/>
            <person name="Achstetter T."/>
            <person name="Glockner F.O."/>
            <person name="Harder J."/>
        </authorList>
    </citation>
    <scope>NUCLEOTIDE SEQUENCE [LARGE SCALE GENOMIC DNA]</scope>
    <source>
        <strain evidence="1 2">SH28</strain>
    </source>
</reference>
<comment type="caution">
    <text evidence="1">The sequence shown here is derived from an EMBL/GenBank/DDBJ whole genome shotgun (WGS) entry which is preliminary data.</text>
</comment>
<evidence type="ECO:0000313" key="2">
    <source>
        <dbReference type="Proteomes" id="UP000007993"/>
    </source>
</evidence>
<dbReference type="EMBL" id="AMCW01000094">
    <property type="protein sequence ID" value="EKK01512.1"/>
    <property type="molecule type" value="Genomic_DNA"/>
</dbReference>
<name>K5D4C8_RHOBT</name>
<organism evidence="1 2">
    <name type="scientific">Rhodopirellula baltica SH28</name>
    <dbReference type="NCBI Taxonomy" id="993517"/>
    <lineage>
        <taxon>Bacteria</taxon>
        <taxon>Pseudomonadati</taxon>
        <taxon>Planctomycetota</taxon>
        <taxon>Planctomycetia</taxon>
        <taxon>Pirellulales</taxon>
        <taxon>Pirellulaceae</taxon>
        <taxon>Rhodopirellula</taxon>
    </lineage>
</organism>
<dbReference type="PATRIC" id="fig|993517.3.peg.3450"/>
<gene>
    <name evidence="1" type="ORF">RBSH_03178</name>
</gene>
<evidence type="ECO:0000313" key="1">
    <source>
        <dbReference type="EMBL" id="EKK01512.1"/>
    </source>
</evidence>